<dbReference type="PANTHER" id="PTHR21666">
    <property type="entry name" value="PEPTIDASE-RELATED"/>
    <property type="match status" value="1"/>
</dbReference>
<dbReference type="RefSeq" id="WP_051115564.1">
    <property type="nucleotide sequence ID" value="NZ_JBIAZU010000005.1"/>
</dbReference>
<evidence type="ECO:0000256" key="1">
    <source>
        <dbReference type="ARBA" id="ARBA00022729"/>
    </source>
</evidence>
<evidence type="ECO:0000313" key="4">
    <source>
        <dbReference type="EMBL" id="MFF5293399.1"/>
    </source>
</evidence>
<evidence type="ECO:0000313" key="5">
    <source>
        <dbReference type="Proteomes" id="UP001602245"/>
    </source>
</evidence>
<reference evidence="4 5" key="1">
    <citation type="submission" date="2024-10" db="EMBL/GenBank/DDBJ databases">
        <title>The Natural Products Discovery Center: Release of the First 8490 Sequenced Strains for Exploring Actinobacteria Biosynthetic Diversity.</title>
        <authorList>
            <person name="Kalkreuter E."/>
            <person name="Kautsar S.A."/>
            <person name="Yang D."/>
            <person name="Bader C.D."/>
            <person name="Teijaro C.N."/>
            <person name="Fluegel L."/>
            <person name="Davis C.M."/>
            <person name="Simpson J.R."/>
            <person name="Lauterbach L."/>
            <person name="Steele A.D."/>
            <person name="Gui C."/>
            <person name="Meng S."/>
            <person name="Li G."/>
            <person name="Viehrig K."/>
            <person name="Ye F."/>
            <person name="Su P."/>
            <person name="Kiefer A.F."/>
            <person name="Nichols A."/>
            <person name="Cepeda A.J."/>
            <person name="Yan W."/>
            <person name="Fan B."/>
            <person name="Jiang Y."/>
            <person name="Adhikari A."/>
            <person name="Zheng C.-J."/>
            <person name="Schuster L."/>
            <person name="Cowan T.M."/>
            <person name="Smanski M.J."/>
            <person name="Chevrette M.G."/>
            <person name="De Carvalho L.P.S."/>
            <person name="Shen B."/>
        </authorList>
    </citation>
    <scope>NUCLEOTIDE SEQUENCE [LARGE SCALE GENOMIC DNA]</scope>
    <source>
        <strain evidence="4 5">NPDC000087</strain>
    </source>
</reference>
<dbReference type="Proteomes" id="UP001602245">
    <property type="component" value="Unassembled WGS sequence"/>
</dbReference>
<dbReference type="CDD" id="cd12797">
    <property type="entry name" value="M23_peptidase"/>
    <property type="match status" value="1"/>
</dbReference>
<keyword evidence="4" id="KW-0378">Hydrolase</keyword>
<sequence length="181" mass="18995">MPPVLALLLVLLPAPFIHPVAASHGWPALLAQSPVGSFGWPVSPPRVVRRFDPPPRPWLAGHRGVDLASTAGIEVRAAGAGTVVFVGEVAGRGVVSVAHRGGLRTTYEPVSATVNVGDQVNPGDPLGRLDAGHPGCPAAACLHWGLLRDGLYLDPLALLGLGRVRLLPLDQRAPAPLRYRR</sequence>
<feature type="chain" id="PRO_5045577150" evidence="2">
    <location>
        <begin position="23"/>
        <end position="181"/>
    </location>
</feature>
<keyword evidence="5" id="KW-1185">Reference proteome</keyword>
<dbReference type="Gene3D" id="2.70.70.10">
    <property type="entry name" value="Glucose Permease (Domain IIA)"/>
    <property type="match status" value="1"/>
</dbReference>
<name>A0ABW6WL65_9ACTN</name>
<dbReference type="InterPro" id="IPR016047">
    <property type="entry name" value="M23ase_b-sheet_dom"/>
</dbReference>
<evidence type="ECO:0000259" key="3">
    <source>
        <dbReference type="Pfam" id="PF01551"/>
    </source>
</evidence>
<organism evidence="4 5">
    <name type="scientific">Paractinoplanes globisporus</name>
    <dbReference type="NCBI Taxonomy" id="113565"/>
    <lineage>
        <taxon>Bacteria</taxon>
        <taxon>Bacillati</taxon>
        <taxon>Actinomycetota</taxon>
        <taxon>Actinomycetes</taxon>
        <taxon>Micromonosporales</taxon>
        <taxon>Micromonosporaceae</taxon>
        <taxon>Paractinoplanes</taxon>
    </lineage>
</organism>
<feature type="domain" description="M23ase beta-sheet core" evidence="3">
    <location>
        <begin position="61"/>
        <end position="155"/>
    </location>
</feature>
<dbReference type="EMBL" id="JBIAZU010000005">
    <property type="protein sequence ID" value="MFF5293399.1"/>
    <property type="molecule type" value="Genomic_DNA"/>
</dbReference>
<dbReference type="SUPFAM" id="SSF51261">
    <property type="entry name" value="Duplicated hybrid motif"/>
    <property type="match status" value="1"/>
</dbReference>
<comment type="caution">
    <text evidence="4">The sequence shown here is derived from an EMBL/GenBank/DDBJ whole genome shotgun (WGS) entry which is preliminary data.</text>
</comment>
<protein>
    <submittedName>
        <fullName evidence="4">Murein hydrolase activator EnvC family protein</fullName>
    </submittedName>
</protein>
<evidence type="ECO:0000256" key="2">
    <source>
        <dbReference type="SAM" id="SignalP"/>
    </source>
</evidence>
<dbReference type="InterPro" id="IPR050570">
    <property type="entry name" value="Cell_wall_metabolism_enzyme"/>
</dbReference>
<dbReference type="GO" id="GO:0016787">
    <property type="term" value="F:hydrolase activity"/>
    <property type="evidence" value="ECO:0007669"/>
    <property type="project" value="UniProtKB-KW"/>
</dbReference>
<dbReference type="PANTHER" id="PTHR21666:SF289">
    <property type="entry name" value="L-ALA--D-GLU ENDOPEPTIDASE"/>
    <property type="match status" value="1"/>
</dbReference>
<keyword evidence="1 2" id="KW-0732">Signal</keyword>
<dbReference type="Pfam" id="PF01551">
    <property type="entry name" value="Peptidase_M23"/>
    <property type="match status" value="1"/>
</dbReference>
<gene>
    <name evidence="4" type="ORF">ACFY35_28530</name>
</gene>
<accession>A0ABW6WL65</accession>
<dbReference type="InterPro" id="IPR011055">
    <property type="entry name" value="Dup_hybrid_motif"/>
</dbReference>
<feature type="signal peptide" evidence="2">
    <location>
        <begin position="1"/>
        <end position="22"/>
    </location>
</feature>
<proteinExistence type="predicted"/>